<sequence>MSRRAARENRDEAIEKKRRRRWRALWISLGVFVVLVGIVVAGGFAAKRLYDQAMNVRGHLQSAMADVSEVKSAVLALDTTKAQTAAARLAQKTAAAKAGTQGRLWEWAENAPYLGDDLAAVRLVAETTDKLATDVVTPASTLSLAAFQPKEGRIDVAAIQNLLALIDDIDAGVTESIAALEPIDREALIPEVSAGVAQLDDALGEIQPLLSPVRDVVSVLPNALGANGPRNYLLMFQGTSEARSLGGNAAVFTVLEANNGALNTTASITSFDFRQPTLEPVVPLDPEAVAIYGEKIGKWTPDFTMVPNFPEAVRILDGWWAREGFPPTSAVLSIDPVALSYILAATGPITLETGDVLSAENAVSLLLNEVYFKYKNPLDQDKFFTATADAVFGKITSGQFAPAALIAAVTKAVEEHRLLYISDDAAEMELVAKTPMTGVVPADSADKSVLGVYVNDNTGSKMSYYLDMAINSCVQDNALRGQVTLTSNISPEAAANLPKYVSGPYFEPGTISSYVAIYGPAGAQAMDVLIDGAPAQLLSSGQHLGRPVFKVEILNRFQSAHTLTFTFSGSPNPLGETDVWHTPMTRATAVTATCD</sequence>
<accession>A0A939QIY3</accession>
<keyword evidence="1" id="KW-0472">Membrane</keyword>
<proteinExistence type="predicted"/>
<dbReference type="Pfam" id="PF13196">
    <property type="entry name" value="DUF4012"/>
    <property type="match status" value="1"/>
</dbReference>
<protein>
    <submittedName>
        <fullName evidence="2">DUF4012 domain-containing protein</fullName>
    </submittedName>
</protein>
<dbReference type="Proteomes" id="UP000680132">
    <property type="component" value="Unassembled WGS sequence"/>
</dbReference>
<dbReference type="RefSeq" id="WP_208502726.1">
    <property type="nucleotide sequence ID" value="NZ_JAGFOA010000003.1"/>
</dbReference>
<comment type="caution">
    <text evidence="2">The sequence shown here is derived from an EMBL/GenBank/DDBJ whole genome shotgun (WGS) entry which is preliminary data.</text>
</comment>
<gene>
    <name evidence="2" type="ORF">J5V96_08405</name>
</gene>
<feature type="transmembrane region" description="Helical" evidence="1">
    <location>
        <begin position="24"/>
        <end position="46"/>
    </location>
</feature>
<keyword evidence="1" id="KW-0812">Transmembrane</keyword>
<keyword evidence="1" id="KW-1133">Transmembrane helix</keyword>
<dbReference type="AlphaFoldDB" id="A0A939QIY3"/>
<name>A0A939QIY3_9MICO</name>
<evidence type="ECO:0000256" key="1">
    <source>
        <dbReference type="SAM" id="Phobius"/>
    </source>
</evidence>
<dbReference type="EMBL" id="JAGFOA010000003">
    <property type="protein sequence ID" value="MBO3663534.1"/>
    <property type="molecule type" value="Genomic_DNA"/>
</dbReference>
<evidence type="ECO:0000313" key="2">
    <source>
        <dbReference type="EMBL" id="MBO3663534.1"/>
    </source>
</evidence>
<keyword evidence="3" id="KW-1185">Reference proteome</keyword>
<reference evidence="2" key="1">
    <citation type="submission" date="2021-03" db="EMBL/GenBank/DDBJ databases">
        <title>Microbacterium sp. nov., a novel actinobacterium isolated from cow dung.</title>
        <authorList>
            <person name="Zhang L."/>
        </authorList>
    </citation>
    <scope>NUCLEOTIDE SEQUENCE</scope>
    <source>
        <strain evidence="2">NEAU-LLB</strain>
    </source>
</reference>
<dbReference type="InterPro" id="IPR025101">
    <property type="entry name" value="DUF4012"/>
</dbReference>
<evidence type="ECO:0000313" key="3">
    <source>
        <dbReference type="Proteomes" id="UP000680132"/>
    </source>
</evidence>
<organism evidence="2 3">
    <name type="scientific">Microbacterium stercoris</name>
    <dbReference type="NCBI Taxonomy" id="2820289"/>
    <lineage>
        <taxon>Bacteria</taxon>
        <taxon>Bacillati</taxon>
        <taxon>Actinomycetota</taxon>
        <taxon>Actinomycetes</taxon>
        <taxon>Micrococcales</taxon>
        <taxon>Microbacteriaceae</taxon>
        <taxon>Microbacterium</taxon>
    </lineage>
</organism>